<evidence type="ECO:0000313" key="2">
    <source>
        <dbReference type="EMBL" id="TCJ14484.1"/>
    </source>
</evidence>
<accession>A0A4R1BBW7</accession>
<dbReference type="AlphaFoldDB" id="A0A4R1BBW7"/>
<feature type="signal peptide" evidence="1">
    <location>
        <begin position="1"/>
        <end position="19"/>
    </location>
</feature>
<name>A0A4R1BBW7_9BACT</name>
<dbReference type="Proteomes" id="UP000295334">
    <property type="component" value="Unassembled WGS sequence"/>
</dbReference>
<keyword evidence="3" id="KW-1185">Reference proteome</keyword>
<organism evidence="2 3">
    <name type="scientific">Flaviaesturariibacter flavus</name>
    <dbReference type="NCBI Taxonomy" id="2502780"/>
    <lineage>
        <taxon>Bacteria</taxon>
        <taxon>Pseudomonadati</taxon>
        <taxon>Bacteroidota</taxon>
        <taxon>Chitinophagia</taxon>
        <taxon>Chitinophagales</taxon>
        <taxon>Chitinophagaceae</taxon>
        <taxon>Flaviaestuariibacter</taxon>
    </lineage>
</organism>
<dbReference type="EMBL" id="SJZI01000042">
    <property type="protein sequence ID" value="TCJ14484.1"/>
    <property type="molecule type" value="Genomic_DNA"/>
</dbReference>
<proteinExistence type="predicted"/>
<feature type="chain" id="PRO_5020499974" evidence="1">
    <location>
        <begin position="20"/>
        <end position="254"/>
    </location>
</feature>
<dbReference type="RefSeq" id="WP_131449475.1">
    <property type="nucleotide sequence ID" value="NZ_SJZI01000042.1"/>
</dbReference>
<comment type="caution">
    <text evidence="2">The sequence shown here is derived from an EMBL/GenBank/DDBJ whole genome shotgun (WGS) entry which is preliminary data.</text>
</comment>
<evidence type="ECO:0000313" key="3">
    <source>
        <dbReference type="Proteomes" id="UP000295334"/>
    </source>
</evidence>
<gene>
    <name evidence="2" type="ORF">EPD60_10880</name>
</gene>
<dbReference type="OrthoDB" id="1363338at2"/>
<keyword evidence="1" id="KW-0732">Signal</keyword>
<sequence length="254" mass="28842">MKRTFFLSLLLLAANLLRAQDIDVDRKTGLVTLNGREFCYIVPTSKGQVKQFNVQNLQHRDLIFVSENEGKRYNPQTQTYEGDDYRVVFLDTRNWCTTMGRGLGHNNYHKIARMLVAERLLQDGAVVPESERLFVRKNHGVFNTRIEPAESVGKAGTGIEAPAAGQVRIAGDKAYLGDRVIGSFRGNRTESTGEEAYTIYGPDDVQVATILRADQKADWRITIPAENKSYMLRYYPDRAVERLFQSLVEKGYLK</sequence>
<evidence type="ECO:0000256" key="1">
    <source>
        <dbReference type="SAM" id="SignalP"/>
    </source>
</evidence>
<protein>
    <submittedName>
        <fullName evidence="2">Uncharacterized protein</fullName>
    </submittedName>
</protein>
<reference evidence="2 3" key="1">
    <citation type="submission" date="2019-03" db="EMBL/GenBank/DDBJ databases">
        <authorList>
            <person name="Kim M.K.M."/>
        </authorList>
    </citation>
    <scope>NUCLEOTIDE SEQUENCE [LARGE SCALE GENOMIC DNA]</scope>
    <source>
        <strain evidence="2 3">17J68-12</strain>
    </source>
</reference>